<dbReference type="PANTHER" id="PTHR43793">
    <property type="entry name" value="FAD SYNTHASE"/>
    <property type="match status" value="1"/>
</dbReference>
<evidence type="ECO:0000313" key="4">
    <source>
        <dbReference type="EMBL" id="CAA9325889.1"/>
    </source>
</evidence>
<feature type="domain" description="Cytidyltransferase-like" evidence="3">
    <location>
        <begin position="2"/>
        <end position="74"/>
    </location>
</feature>
<keyword evidence="2" id="KW-0548">Nucleotidyltransferase</keyword>
<name>A0A6J4L926_9CHLR</name>
<dbReference type="InterPro" id="IPR014729">
    <property type="entry name" value="Rossmann-like_a/b/a_fold"/>
</dbReference>
<dbReference type="InterPro" id="IPR050385">
    <property type="entry name" value="Archaeal_FAD_synthase"/>
</dbReference>
<dbReference type="PANTHER" id="PTHR43793:SF2">
    <property type="entry name" value="BIFUNCTIONAL PROTEIN HLDE"/>
    <property type="match status" value="1"/>
</dbReference>
<evidence type="ECO:0000256" key="2">
    <source>
        <dbReference type="ARBA" id="ARBA00022695"/>
    </source>
</evidence>
<dbReference type="EC" id="2.7.-.-" evidence="4"/>
<dbReference type="Pfam" id="PF01467">
    <property type="entry name" value="CTP_transf_like"/>
    <property type="match status" value="1"/>
</dbReference>
<dbReference type="AlphaFoldDB" id="A0A6J4L926"/>
<dbReference type="Gene3D" id="3.40.50.620">
    <property type="entry name" value="HUPs"/>
    <property type="match status" value="1"/>
</dbReference>
<proteinExistence type="predicted"/>
<gene>
    <name evidence="4" type="ORF">AVDCRST_MAG93-5956</name>
</gene>
<keyword evidence="1 4" id="KW-0808">Transferase</keyword>
<organism evidence="4">
    <name type="scientific">uncultured Chloroflexia bacterium</name>
    <dbReference type="NCBI Taxonomy" id="1672391"/>
    <lineage>
        <taxon>Bacteria</taxon>
        <taxon>Bacillati</taxon>
        <taxon>Chloroflexota</taxon>
        <taxon>Chloroflexia</taxon>
        <taxon>environmental samples</taxon>
    </lineage>
</organism>
<keyword evidence="4" id="KW-0418">Kinase</keyword>
<dbReference type="EMBL" id="CADCTR010001999">
    <property type="protein sequence ID" value="CAA9325889.1"/>
    <property type="molecule type" value="Genomic_DNA"/>
</dbReference>
<accession>A0A6J4L926</accession>
<dbReference type="GO" id="GO:0016779">
    <property type="term" value="F:nucleotidyltransferase activity"/>
    <property type="evidence" value="ECO:0007669"/>
    <property type="project" value="UniProtKB-KW"/>
</dbReference>
<evidence type="ECO:0000256" key="1">
    <source>
        <dbReference type="ARBA" id="ARBA00022679"/>
    </source>
</evidence>
<dbReference type="GO" id="GO:0016301">
    <property type="term" value="F:kinase activity"/>
    <property type="evidence" value="ECO:0007669"/>
    <property type="project" value="UniProtKB-KW"/>
</dbReference>
<evidence type="ECO:0000259" key="3">
    <source>
        <dbReference type="Pfam" id="PF01467"/>
    </source>
</evidence>
<protein>
    <submittedName>
        <fullName evidence="4">ADP-heptose synthase / D-glycero-beta-D-manno-heptose 7-phosphate kinase</fullName>
        <ecNumber evidence="4">2.7.-.-</ecNumber>
    </submittedName>
</protein>
<dbReference type="SUPFAM" id="SSF52374">
    <property type="entry name" value="Nucleotidylyl transferase"/>
    <property type="match status" value="1"/>
</dbReference>
<reference evidence="4" key="1">
    <citation type="submission" date="2020-02" db="EMBL/GenBank/DDBJ databases">
        <authorList>
            <person name="Meier V. D."/>
        </authorList>
    </citation>
    <scope>NUCLEOTIDE SEQUENCE</scope>
    <source>
        <strain evidence="4">AVDCRST_MAG93</strain>
    </source>
</reference>
<sequence length="132" mass="14370">AKMLGDVLVVGINSDRSARRLKGKHRPINTEQDRMALVAALEPVDYVVLFDEDTPVEAIRALRPDVHVKGGDYAGQELPEAEAVREGGGRVEIVPLIGRQSTSDVIDRILHLAALPQRNGMVEVPTAMGVER</sequence>
<feature type="non-terminal residue" evidence="4">
    <location>
        <position position="1"/>
    </location>
</feature>
<dbReference type="InterPro" id="IPR004821">
    <property type="entry name" value="Cyt_trans-like"/>
</dbReference>